<keyword evidence="1" id="KW-0812">Transmembrane</keyword>
<protein>
    <submittedName>
        <fullName evidence="2">Uncharacterized protein</fullName>
    </submittedName>
</protein>
<sequence length="76" mass="8506">MFTDSAGYGFVVGGLVAYIVIAALAIFIGYLIIRTAILRALNSHYKTVRLFERTGQWEPRYQGNRKPHGSDTIENS</sequence>
<name>A0ABN6XXF4_9MICO</name>
<gene>
    <name evidence="2" type="ORF">GCM10025867_19580</name>
</gene>
<evidence type="ECO:0000313" key="3">
    <source>
        <dbReference type="Proteomes" id="UP001321486"/>
    </source>
</evidence>
<dbReference type="EMBL" id="AP027732">
    <property type="protein sequence ID" value="BDZ49717.1"/>
    <property type="molecule type" value="Genomic_DNA"/>
</dbReference>
<reference evidence="3" key="1">
    <citation type="journal article" date="2019" name="Int. J. Syst. Evol. Microbiol.">
        <title>The Global Catalogue of Microorganisms (GCM) 10K type strain sequencing project: providing services to taxonomists for standard genome sequencing and annotation.</title>
        <authorList>
            <consortium name="The Broad Institute Genomics Platform"/>
            <consortium name="The Broad Institute Genome Sequencing Center for Infectious Disease"/>
            <person name="Wu L."/>
            <person name="Ma J."/>
        </authorList>
    </citation>
    <scope>NUCLEOTIDE SEQUENCE [LARGE SCALE GENOMIC DNA]</scope>
    <source>
        <strain evidence="3">NBRC 108728</strain>
    </source>
</reference>
<keyword evidence="1" id="KW-1133">Transmembrane helix</keyword>
<evidence type="ECO:0000313" key="2">
    <source>
        <dbReference type="EMBL" id="BDZ49717.1"/>
    </source>
</evidence>
<keyword evidence="3" id="KW-1185">Reference proteome</keyword>
<feature type="transmembrane region" description="Helical" evidence="1">
    <location>
        <begin position="6"/>
        <end position="33"/>
    </location>
</feature>
<accession>A0ABN6XXF4</accession>
<organism evidence="2 3">
    <name type="scientific">Frondihabitans sucicola</name>
    <dbReference type="NCBI Taxonomy" id="1268041"/>
    <lineage>
        <taxon>Bacteria</taxon>
        <taxon>Bacillati</taxon>
        <taxon>Actinomycetota</taxon>
        <taxon>Actinomycetes</taxon>
        <taxon>Micrococcales</taxon>
        <taxon>Microbacteriaceae</taxon>
        <taxon>Frondihabitans</taxon>
    </lineage>
</organism>
<dbReference type="RefSeq" id="WP_286346443.1">
    <property type="nucleotide sequence ID" value="NZ_AP027732.1"/>
</dbReference>
<dbReference type="Proteomes" id="UP001321486">
    <property type="component" value="Chromosome"/>
</dbReference>
<keyword evidence="1" id="KW-0472">Membrane</keyword>
<proteinExistence type="predicted"/>
<evidence type="ECO:0000256" key="1">
    <source>
        <dbReference type="SAM" id="Phobius"/>
    </source>
</evidence>